<dbReference type="Pfam" id="PF00076">
    <property type="entry name" value="RRM_1"/>
    <property type="match status" value="1"/>
</dbReference>
<dbReference type="Gene3D" id="3.30.70.330">
    <property type="match status" value="1"/>
</dbReference>
<feature type="domain" description="RRM" evidence="3">
    <location>
        <begin position="6"/>
        <end position="89"/>
    </location>
</feature>
<dbReference type="AlphaFoldDB" id="A0A6A7C531"/>
<dbReference type="InterPro" id="IPR034168">
    <property type="entry name" value="PPIE_RRM"/>
</dbReference>
<dbReference type="InterPro" id="IPR035979">
    <property type="entry name" value="RBD_domain_sf"/>
</dbReference>
<name>A0A6A7C531_9PEZI</name>
<gene>
    <name evidence="4" type="ORF">K470DRAFT_268921</name>
</gene>
<evidence type="ECO:0000256" key="1">
    <source>
        <dbReference type="ARBA" id="ARBA00022884"/>
    </source>
</evidence>
<dbReference type="PANTHER" id="PTHR48037">
    <property type="entry name" value="ATPASE E1"/>
    <property type="match status" value="1"/>
</dbReference>
<dbReference type="InterPro" id="IPR000504">
    <property type="entry name" value="RRM_dom"/>
</dbReference>
<evidence type="ECO:0000256" key="2">
    <source>
        <dbReference type="PROSITE-ProRule" id="PRU00176"/>
    </source>
</evidence>
<dbReference type="PROSITE" id="PS50102">
    <property type="entry name" value="RRM"/>
    <property type="match status" value="1"/>
</dbReference>
<evidence type="ECO:0000313" key="5">
    <source>
        <dbReference type="Proteomes" id="UP000799421"/>
    </source>
</evidence>
<dbReference type="PANTHER" id="PTHR48037:SF1">
    <property type="entry name" value="RRM DOMAIN-CONTAINING PROTEIN"/>
    <property type="match status" value="1"/>
</dbReference>
<keyword evidence="5" id="KW-1185">Reference proteome</keyword>
<evidence type="ECO:0000259" key="3">
    <source>
        <dbReference type="PROSITE" id="PS50102"/>
    </source>
</evidence>
<dbReference type="SUPFAM" id="SSF54928">
    <property type="entry name" value="RNA-binding domain, RBD"/>
    <property type="match status" value="1"/>
</dbReference>
<protein>
    <submittedName>
        <fullName evidence="4">RNA-binding domain-containing protein</fullName>
    </submittedName>
</protein>
<keyword evidence="1 2" id="KW-0694">RNA-binding</keyword>
<dbReference type="EMBL" id="MU005965">
    <property type="protein sequence ID" value="KAF2862594.1"/>
    <property type="molecule type" value="Genomic_DNA"/>
</dbReference>
<evidence type="ECO:0000313" key="4">
    <source>
        <dbReference type="EMBL" id="KAF2862594.1"/>
    </source>
</evidence>
<sequence>MSDLKSTLYVSGLDPAVTAQTLHDAFVPFGEIADITFPDDEPTEPSRHSTHKGFALVEFSLAEDALEAIDNMDQSKIFGRVVHVNIAKKNTHKAAIEGLNSRTALWEQEDYAERFVKDDPAPTATNMDAMQGLEALTEAGPHQQ</sequence>
<dbReference type="SMART" id="SM00360">
    <property type="entry name" value="RRM"/>
    <property type="match status" value="1"/>
</dbReference>
<dbReference type="Proteomes" id="UP000799421">
    <property type="component" value="Unassembled WGS sequence"/>
</dbReference>
<dbReference type="OrthoDB" id="407442at2759"/>
<dbReference type="CDD" id="cd12347">
    <property type="entry name" value="RRM_PPIE"/>
    <property type="match status" value="1"/>
</dbReference>
<organism evidence="4 5">
    <name type="scientific">Piedraia hortae CBS 480.64</name>
    <dbReference type="NCBI Taxonomy" id="1314780"/>
    <lineage>
        <taxon>Eukaryota</taxon>
        <taxon>Fungi</taxon>
        <taxon>Dikarya</taxon>
        <taxon>Ascomycota</taxon>
        <taxon>Pezizomycotina</taxon>
        <taxon>Dothideomycetes</taxon>
        <taxon>Dothideomycetidae</taxon>
        <taxon>Capnodiales</taxon>
        <taxon>Piedraiaceae</taxon>
        <taxon>Piedraia</taxon>
    </lineage>
</organism>
<proteinExistence type="predicted"/>
<dbReference type="GO" id="GO:0003723">
    <property type="term" value="F:RNA binding"/>
    <property type="evidence" value="ECO:0007669"/>
    <property type="project" value="UniProtKB-UniRule"/>
</dbReference>
<reference evidence="4" key="1">
    <citation type="journal article" date="2020" name="Stud. Mycol.">
        <title>101 Dothideomycetes genomes: a test case for predicting lifestyles and emergence of pathogens.</title>
        <authorList>
            <person name="Haridas S."/>
            <person name="Albert R."/>
            <person name="Binder M."/>
            <person name="Bloem J."/>
            <person name="Labutti K."/>
            <person name="Salamov A."/>
            <person name="Andreopoulos B."/>
            <person name="Baker S."/>
            <person name="Barry K."/>
            <person name="Bills G."/>
            <person name="Bluhm B."/>
            <person name="Cannon C."/>
            <person name="Castanera R."/>
            <person name="Culley D."/>
            <person name="Daum C."/>
            <person name="Ezra D."/>
            <person name="Gonzalez J."/>
            <person name="Henrissat B."/>
            <person name="Kuo A."/>
            <person name="Liang C."/>
            <person name="Lipzen A."/>
            <person name="Lutzoni F."/>
            <person name="Magnuson J."/>
            <person name="Mondo S."/>
            <person name="Nolan M."/>
            <person name="Ohm R."/>
            <person name="Pangilinan J."/>
            <person name="Park H.-J."/>
            <person name="Ramirez L."/>
            <person name="Alfaro M."/>
            <person name="Sun H."/>
            <person name="Tritt A."/>
            <person name="Yoshinaga Y."/>
            <person name="Zwiers L.-H."/>
            <person name="Turgeon B."/>
            <person name="Goodwin S."/>
            <person name="Spatafora J."/>
            <person name="Crous P."/>
            <person name="Grigoriev I."/>
        </authorList>
    </citation>
    <scope>NUCLEOTIDE SEQUENCE</scope>
    <source>
        <strain evidence="4">CBS 480.64</strain>
    </source>
</reference>
<dbReference type="InterPro" id="IPR012677">
    <property type="entry name" value="Nucleotide-bd_a/b_plait_sf"/>
</dbReference>
<accession>A0A6A7C531</accession>